<keyword evidence="2" id="KW-0645">Protease</keyword>
<dbReference type="Gene3D" id="3.10.350.10">
    <property type="entry name" value="LysM domain"/>
    <property type="match status" value="1"/>
</dbReference>
<feature type="region of interest" description="Disordered" evidence="7">
    <location>
        <begin position="99"/>
        <end position="133"/>
    </location>
</feature>
<evidence type="ECO:0000256" key="1">
    <source>
        <dbReference type="ARBA" id="ARBA00007074"/>
    </source>
</evidence>
<name>W7CHQ1_9LIST</name>
<dbReference type="SMART" id="SM00257">
    <property type="entry name" value="LysM"/>
    <property type="match status" value="1"/>
</dbReference>
<keyword evidence="5" id="KW-0378">Hydrolase</keyword>
<dbReference type="Pfam" id="PF01476">
    <property type="entry name" value="LysM"/>
    <property type="match status" value="2"/>
</dbReference>
<dbReference type="Pfam" id="PF00877">
    <property type="entry name" value="NLPC_P60"/>
    <property type="match status" value="1"/>
</dbReference>
<dbReference type="InterPro" id="IPR038765">
    <property type="entry name" value="Papain-like_cys_pep_sf"/>
</dbReference>
<evidence type="ECO:0000256" key="3">
    <source>
        <dbReference type="ARBA" id="ARBA00022729"/>
    </source>
</evidence>
<evidence type="ECO:0000259" key="8">
    <source>
        <dbReference type="PROSITE" id="PS51782"/>
    </source>
</evidence>
<evidence type="ECO:0000256" key="2">
    <source>
        <dbReference type="ARBA" id="ARBA00022670"/>
    </source>
</evidence>
<organism evidence="10 11">
    <name type="scientific">Brochothrix campestris FSL F6-1037</name>
    <dbReference type="NCBI Taxonomy" id="1265861"/>
    <lineage>
        <taxon>Bacteria</taxon>
        <taxon>Bacillati</taxon>
        <taxon>Bacillota</taxon>
        <taxon>Bacilli</taxon>
        <taxon>Bacillales</taxon>
        <taxon>Listeriaceae</taxon>
        <taxon>Brochothrix</taxon>
    </lineage>
</organism>
<dbReference type="GO" id="GO:0006508">
    <property type="term" value="P:proteolysis"/>
    <property type="evidence" value="ECO:0007669"/>
    <property type="project" value="UniProtKB-KW"/>
</dbReference>
<dbReference type="PATRIC" id="fig|1265861.3.peg.1637"/>
<dbReference type="PANTHER" id="PTHR47053:SF1">
    <property type="entry name" value="MUREIN DD-ENDOPEPTIDASE MEPH-RELATED"/>
    <property type="match status" value="1"/>
</dbReference>
<accession>W7CHQ1</accession>
<feature type="domain" description="NlpC/P60" evidence="9">
    <location>
        <begin position="134"/>
        <end position="255"/>
    </location>
</feature>
<dbReference type="GO" id="GO:0008234">
    <property type="term" value="F:cysteine-type peptidase activity"/>
    <property type="evidence" value="ECO:0007669"/>
    <property type="project" value="UniProtKB-KW"/>
</dbReference>
<dbReference type="PROSITE" id="PS51935">
    <property type="entry name" value="NLPC_P60"/>
    <property type="match status" value="1"/>
</dbReference>
<keyword evidence="4" id="KW-0677">Repeat</keyword>
<reference evidence="10 11" key="1">
    <citation type="submission" date="2012-12" db="EMBL/GenBank/DDBJ databases">
        <title>Novel taxa of Listeriaceae from agricultural environments in the United States.</title>
        <authorList>
            <person name="den Bakker H.C."/>
            <person name="Allred A."/>
            <person name="Warchocki S."/>
            <person name="Wright E.M."/>
            <person name="Burrell A."/>
            <person name="Nightingale K.K."/>
            <person name="Kephart D."/>
            <person name="Wiedmann M."/>
        </authorList>
    </citation>
    <scope>NUCLEOTIDE SEQUENCE [LARGE SCALE GENOMIC DNA]</scope>
    <source>
        <strain evidence="10 11">FSL F6-1037</strain>
    </source>
</reference>
<dbReference type="CDD" id="cd00118">
    <property type="entry name" value="LysM"/>
    <property type="match status" value="1"/>
</dbReference>
<keyword evidence="3" id="KW-0732">Signal</keyword>
<evidence type="ECO:0000256" key="4">
    <source>
        <dbReference type="ARBA" id="ARBA00022737"/>
    </source>
</evidence>
<evidence type="ECO:0000313" key="11">
    <source>
        <dbReference type="Proteomes" id="UP000019243"/>
    </source>
</evidence>
<evidence type="ECO:0000256" key="6">
    <source>
        <dbReference type="ARBA" id="ARBA00022807"/>
    </source>
</evidence>
<dbReference type="PROSITE" id="PS51782">
    <property type="entry name" value="LYSM"/>
    <property type="match status" value="1"/>
</dbReference>
<evidence type="ECO:0000256" key="7">
    <source>
        <dbReference type="SAM" id="MobiDB-lite"/>
    </source>
</evidence>
<comment type="similarity">
    <text evidence="1">Belongs to the peptidase C40 family.</text>
</comment>
<feature type="domain" description="LysM" evidence="8">
    <location>
        <begin position="51"/>
        <end position="95"/>
    </location>
</feature>
<proteinExistence type="inferred from homology"/>
<dbReference type="EMBL" id="AODH01000033">
    <property type="protein sequence ID" value="EUJ38904.1"/>
    <property type="molecule type" value="Genomic_DNA"/>
</dbReference>
<dbReference type="InterPro" id="IPR051202">
    <property type="entry name" value="Peptidase_C40"/>
</dbReference>
<evidence type="ECO:0000259" key="9">
    <source>
        <dbReference type="PROSITE" id="PS51935"/>
    </source>
</evidence>
<dbReference type="OrthoDB" id="9813368at2"/>
<dbReference type="STRING" id="1265861.BCAMP_08330"/>
<keyword evidence="11" id="KW-1185">Reference proteome</keyword>
<dbReference type="InterPro" id="IPR036779">
    <property type="entry name" value="LysM_dom_sf"/>
</dbReference>
<dbReference type="RefSeq" id="WP_051456967.1">
    <property type="nucleotide sequence ID" value="NZ_AODH01000033.1"/>
</dbReference>
<dbReference type="InterPro" id="IPR018392">
    <property type="entry name" value="LysM"/>
</dbReference>
<protein>
    <submittedName>
        <fullName evidence="10">Invasion associated endopeptidase</fullName>
    </submittedName>
</protein>
<dbReference type="AlphaFoldDB" id="W7CHQ1"/>
<dbReference type="PANTHER" id="PTHR47053">
    <property type="entry name" value="MUREIN DD-ENDOPEPTIDASE MEPH-RELATED"/>
    <property type="match status" value="1"/>
</dbReference>
<dbReference type="SUPFAM" id="SSF54106">
    <property type="entry name" value="LysM domain"/>
    <property type="match status" value="1"/>
</dbReference>
<evidence type="ECO:0000313" key="10">
    <source>
        <dbReference type="EMBL" id="EUJ38904.1"/>
    </source>
</evidence>
<evidence type="ECO:0000256" key="5">
    <source>
        <dbReference type="ARBA" id="ARBA00022801"/>
    </source>
</evidence>
<keyword evidence="6" id="KW-0788">Thiol protease</keyword>
<comment type="caution">
    <text evidence="10">The sequence shown here is derived from an EMBL/GenBank/DDBJ whole genome shotgun (WGS) entry which is preliminary data.</text>
</comment>
<dbReference type="InterPro" id="IPR000064">
    <property type="entry name" value="NLP_P60_dom"/>
</dbReference>
<gene>
    <name evidence="10" type="ORF">BCAMP_08330</name>
</gene>
<sequence length="258" mass="26907">MAKLVALNDLADDNTLAVGQVLTVKGSVAEQAPVVEKAPAAEKPAETVNATSYTVKSGDYLSKIAAQYNVSVSYLVNRNNLASANDLVVGQVLKLTGAASSQPSTPAQSNNTSSNTTTYKPSTPKPQANTNTSSSSFSKLFSYAQQFTGTQYVYGGTTPAGFDCSGFTQYVYANSGISLNRTAGDQMAQAKSVSESQAKPGDLVFFSYNGGSSIDHVGIYIGGGQMINAQNNGVKIDNIHVSGWGEYLVGFGSIASFN</sequence>
<dbReference type="Gene3D" id="3.90.1720.10">
    <property type="entry name" value="endopeptidase domain like (from Nostoc punctiforme)"/>
    <property type="match status" value="1"/>
</dbReference>
<dbReference type="Proteomes" id="UP000019243">
    <property type="component" value="Unassembled WGS sequence"/>
</dbReference>
<dbReference type="SUPFAM" id="SSF54001">
    <property type="entry name" value="Cysteine proteinases"/>
    <property type="match status" value="1"/>
</dbReference>